<proteinExistence type="predicted"/>
<feature type="compositionally biased region" description="Low complexity" evidence="1">
    <location>
        <begin position="74"/>
        <end position="87"/>
    </location>
</feature>
<sequence length="561" mass="62132">MPKPSRRNKWTSFDNFVSAEQENRDPQACPSTGSSSESDATDPSSPSIPAGPSNTPLPSTSVPGLGPPASVKIPTGPRSTRPSTRPPVLGAPLIHSGHSNTAGRGRGRRRRRASAFTPDVAMPQEPLFQPQQSRLREMQTKMPREIQYDVDAGNQNFMPPFMTMLHQQWLQPPEPWHQLPRPWLHTTQSQTPWETQHEVSARGQTVPQQVIDPNAMHYLNANRPFIQFLLTCDKNNSEGNGKGQGKIISVEPFPIDSTTSRAQRTKCLVEALEKGEYKRVLLQPLFSTYSNKRIGLSAPQQRLETAAPEAGLSSLSLAEPRDHRLTPCYGCTTYLVSPLASHTPSRHQYPYMVHMQTAAGPGYYFHVDCFDALYRPEDLLPAFLHLGTEVAAASSTSADQGESDNSWGLPIRLWFETGGHMSLDSLDSFIAQHDLFEASLDAVIDARLKSKWSFTCDPTSRSAHGGICGCPGMPAHPIVDVNSWVSKNGETCRLTEVLRYVGREKMPMSVKWKIIRVPPGFSHRTAGSKELKTQDYGIPPNMVLALRETQGHRGRDPYDTG</sequence>
<feature type="compositionally biased region" description="Polar residues" evidence="1">
    <location>
        <begin position="52"/>
        <end position="62"/>
    </location>
</feature>
<accession>A0AAD5WP11</accession>
<organism evidence="2 3">
    <name type="scientific">Zalerion maritima</name>
    <dbReference type="NCBI Taxonomy" id="339359"/>
    <lineage>
        <taxon>Eukaryota</taxon>
        <taxon>Fungi</taxon>
        <taxon>Dikarya</taxon>
        <taxon>Ascomycota</taxon>
        <taxon>Pezizomycotina</taxon>
        <taxon>Sordariomycetes</taxon>
        <taxon>Lulworthiomycetidae</taxon>
        <taxon>Lulworthiales</taxon>
        <taxon>Lulworthiaceae</taxon>
        <taxon>Zalerion</taxon>
    </lineage>
</organism>
<keyword evidence="3" id="KW-1185">Reference proteome</keyword>
<protein>
    <submittedName>
        <fullName evidence="2">Uncharacterized protein</fullName>
    </submittedName>
</protein>
<feature type="compositionally biased region" description="Low complexity" evidence="1">
    <location>
        <begin position="34"/>
        <end position="47"/>
    </location>
</feature>
<feature type="compositionally biased region" description="Polar residues" evidence="1">
    <location>
        <begin position="10"/>
        <end position="20"/>
    </location>
</feature>
<evidence type="ECO:0000313" key="2">
    <source>
        <dbReference type="EMBL" id="KAJ2896106.1"/>
    </source>
</evidence>
<reference evidence="2" key="1">
    <citation type="submission" date="2022-07" db="EMBL/GenBank/DDBJ databases">
        <title>Draft genome sequence of Zalerion maritima ATCC 34329, a (micro)plastics degrading marine fungus.</title>
        <authorList>
            <person name="Paco A."/>
            <person name="Goncalves M.F.M."/>
            <person name="Rocha-Santos T.A.P."/>
            <person name="Alves A."/>
        </authorList>
    </citation>
    <scope>NUCLEOTIDE SEQUENCE</scope>
    <source>
        <strain evidence="2">ATCC 34329</strain>
    </source>
</reference>
<dbReference type="Proteomes" id="UP001201980">
    <property type="component" value="Unassembled WGS sequence"/>
</dbReference>
<comment type="caution">
    <text evidence="2">The sequence shown here is derived from an EMBL/GenBank/DDBJ whole genome shotgun (WGS) entry which is preliminary data.</text>
</comment>
<feature type="region of interest" description="Disordered" evidence="1">
    <location>
        <begin position="1"/>
        <end position="115"/>
    </location>
</feature>
<evidence type="ECO:0000313" key="3">
    <source>
        <dbReference type="Proteomes" id="UP001201980"/>
    </source>
</evidence>
<gene>
    <name evidence="2" type="ORF">MKZ38_005861</name>
</gene>
<dbReference type="AlphaFoldDB" id="A0AAD5WP11"/>
<evidence type="ECO:0000256" key="1">
    <source>
        <dbReference type="SAM" id="MobiDB-lite"/>
    </source>
</evidence>
<dbReference type="EMBL" id="JAKWBI020000353">
    <property type="protein sequence ID" value="KAJ2896106.1"/>
    <property type="molecule type" value="Genomic_DNA"/>
</dbReference>
<name>A0AAD5WP11_9PEZI</name>